<comment type="caution">
    <text evidence="3">The sequence shown here is derived from an EMBL/GenBank/DDBJ whole genome shotgun (WGS) entry which is preliminary data.</text>
</comment>
<dbReference type="Proteomes" id="UP000253570">
    <property type="component" value="Unassembled WGS sequence"/>
</dbReference>
<evidence type="ECO:0000313" key="3">
    <source>
        <dbReference type="EMBL" id="RCL74563.1"/>
    </source>
</evidence>
<sequence length="354" mass="37925">KRHDPEVVKNFLATALIRAGVKPGDADLVSDVLVGADLRGVRSHGAARLSYFIVRLEKGTLNLNPKMDIKMNTKTTGLLDAEDGIGIIAANKAMQRSLEIAEEYGTGFIGVANSSHFGFAGYWSDLAMKRGFIGISMSNSGGRTTPTYARESMLGTNPMSVAIPGGESTDFLLDMATSTVAVGKIETALREGREITDGWVSPTGDTPDLDDNGVLTYGAPLLPLGGSGMETGGHKGYGLNLMVELLCGAITGTPFADRIKGARGTERPAMGHLMGAIRLDGFRDPKEIQDEMNATYDILRNAKKEPDQDRVYIHGEPEAIAIEENMRLGIPITPAVNEQLEKIAEKYGINSVLE</sequence>
<evidence type="ECO:0000313" key="4">
    <source>
        <dbReference type="Proteomes" id="UP000253570"/>
    </source>
</evidence>
<dbReference type="EMBL" id="QOQD01000001">
    <property type="protein sequence ID" value="RCL74563.1"/>
    <property type="molecule type" value="Genomic_DNA"/>
</dbReference>
<feature type="non-terminal residue" evidence="3">
    <location>
        <position position="1"/>
    </location>
</feature>
<evidence type="ECO:0000256" key="2">
    <source>
        <dbReference type="ARBA" id="ARBA00023002"/>
    </source>
</evidence>
<name>A0A368DTG5_9PROT</name>
<dbReference type="GO" id="GO:0016491">
    <property type="term" value="F:oxidoreductase activity"/>
    <property type="evidence" value="ECO:0007669"/>
    <property type="project" value="UniProtKB-KW"/>
</dbReference>
<dbReference type="Pfam" id="PF02615">
    <property type="entry name" value="Ldh_2"/>
    <property type="match status" value="1"/>
</dbReference>
<dbReference type="PANTHER" id="PTHR11091">
    <property type="entry name" value="OXIDOREDUCTASE-RELATED"/>
    <property type="match status" value="1"/>
</dbReference>
<keyword evidence="2" id="KW-0560">Oxidoreductase</keyword>
<dbReference type="Gene3D" id="3.30.1370.60">
    <property type="entry name" value="Hypothetical oxidoreductase yiak, domain 2"/>
    <property type="match status" value="1"/>
</dbReference>
<dbReference type="Gene3D" id="1.10.1530.10">
    <property type="match status" value="1"/>
</dbReference>
<accession>A0A368DTG5</accession>
<gene>
    <name evidence="3" type="ORF">DBW71_00005</name>
</gene>
<dbReference type="InterPro" id="IPR043143">
    <property type="entry name" value="Mal/L-sulf/L-lact_DH-like_NADP"/>
</dbReference>
<dbReference type="InterPro" id="IPR043144">
    <property type="entry name" value="Mal/L-sulf/L-lact_DH-like_ah"/>
</dbReference>
<reference evidence="3 4" key="1">
    <citation type="journal article" date="2018" name="Microbiome">
        <title>Fine metagenomic profile of the Mediterranean stratified and mixed water columns revealed by assembly and recruitment.</title>
        <authorList>
            <person name="Haro-Moreno J.M."/>
            <person name="Lopez-Perez M."/>
            <person name="De La Torre J.R."/>
            <person name="Picazo A."/>
            <person name="Camacho A."/>
            <person name="Rodriguez-Valera F."/>
        </authorList>
    </citation>
    <scope>NUCLEOTIDE SEQUENCE [LARGE SCALE GENOMIC DNA]</scope>
    <source>
        <strain evidence="3">MED-G57</strain>
    </source>
</reference>
<dbReference type="AlphaFoldDB" id="A0A368DTG5"/>
<dbReference type="InterPro" id="IPR003767">
    <property type="entry name" value="Malate/L-lactate_DH-like"/>
</dbReference>
<dbReference type="PANTHER" id="PTHR11091:SF0">
    <property type="entry name" value="MALATE DEHYDROGENASE"/>
    <property type="match status" value="1"/>
</dbReference>
<proteinExistence type="inferred from homology"/>
<dbReference type="InterPro" id="IPR036111">
    <property type="entry name" value="Mal/L-sulfo/L-lacto_DH-like_sf"/>
</dbReference>
<evidence type="ECO:0000256" key="1">
    <source>
        <dbReference type="ARBA" id="ARBA00006056"/>
    </source>
</evidence>
<comment type="similarity">
    <text evidence="1">Belongs to the LDH2/MDH2 oxidoreductase family.</text>
</comment>
<organism evidence="3 4">
    <name type="scientific">PS1 clade bacterium</name>
    <dbReference type="NCBI Taxonomy" id="2175152"/>
    <lineage>
        <taxon>Bacteria</taxon>
        <taxon>Pseudomonadati</taxon>
        <taxon>Pseudomonadota</taxon>
        <taxon>Alphaproteobacteria</taxon>
        <taxon>PS1 clade</taxon>
    </lineage>
</organism>
<dbReference type="SUPFAM" id="SSF89733">
    <property type="entry name" value="L-sulfolactate dehydrogenase-like"/>
    <property type="match status" value="1"/>
</dbReference>
<protein>
    <submittedName>
        <fullName evidence="3">Ldh family oxidoreductase</fullName>
    </submittedName>
</protein>